<dbReference type="HOGENOM" id="CLU_2237689_0_0_1"/>
<reference evidence="2" key="2">
    <citation type="submission" date="2015-01" db="EMBL/GenBank/DDBJ databases">
        <title>Evolutionary Origins and Diversification of the Mycorrhizal Mutualists.</title>
        <authorList>
            <consortium name="DOE Joint Genome Institute"/>
            <consortium name="Mycorrhizal Genomics Consortium"/>
            <person name="Kohler A."/>
            <person name="Kuo A."/>
            <person name="Nagy L.G."/>
            <person name="Floudas D."/>
            <person name="Copeland A."/>
            <person name="Barry K.W."/>
            <person name="Cichocki N."/>
            <person name="Veneault-Fourrey C."/>
            <person name="LaButti K."/>
            <person name="Lindquist E.A."/>
            <person name="Lipzen A."/>
            <person name="Lundell T."/>
            <person name="Morin E."/>
            <person name="Murat C."/>
            <person name="Riley R."/>
            <person name="Ohm R."/>
            <person name="Sun H."/>
            <person name="Tunlid A."/>
            <person name="Henrissat B."/>
            <person name="Grigoriev I.V."/>
            <person name="Hibbett D.S."/>
            <person name="Martin F."/>
        </authorList>
    </citation>
    <scope>NUCLEOTIDE SEQUENCE [LARGE SCALE GENOMIC DNA]</scope>
    <source>
        <strain evidence="2">Marx 270</strain>
    </source>
</reference>
<protein>
    <submittedName>
        <fullName evidence="1">Uncharacterized protein</fullName>
    </submittedName>
</protein>
<accession>A0A0C3PZ09</accession>
<proteinExistence type="predicted"/>
<dbReference type="AlphaFoldDB" id="A0A0C3PZ09"/>
<gene>
    <name evidence="1" type="ORF">M404DRAFT_177302</name>
</gene>
<reference evidence="1 2" key="1">
    <citation type="submission" date="2014-04" db="EMBL/GenBank/DDBJ databases">
        <authorList>
            <consortium name="DOE Joint Genome Institute"/>
            <person name="Kuo A."/>
            <person name="Kohler A."/>
            <person name="Costa M.D."/>
            <person name="Nagy L.G."/>
            <person name="Floudas D."/>
            <person name="Copeland A."/>
            <person name="Barry K.W."/>
            <person name="Cichocki N."/>
            <person name="Veneault-Fourrey C."/>
            <person name="LaButti K."/>
            <person name="Lindquist E.A."/>
            <person name="Lipzen A."/>
            <person name="Lundell T."/>
            <person name="Morin E."/>
            <person name="Murat C."/>
            <person name="Sun H."/>
            <person name="Tunlid A."/>
            <person name="Henrissat B."/>
            <person name="Grigoriev I.V."/>
            <person name="Hibbett D.S."/>
            <person name="Martin F."/>
            <person name="Nordberg H.P."/>
            <person name="Cantor M.N."/>
            <person name="Hua S.X."/>
        </authorList>
    </citation>
    <scope>NUCLEOTIDE SEQUENCE [LARGE SCALE GENOMIC DNA]</scope>
    <source>
        <strain evidence="1 2">Marx 270</strain>
    </source>
</reference>
<name>A0A0C3PZ09_PISTI</name>
<dbReference type="Proteomes" id="UP000054217">
    <property type="component" value="Unassembled WGS sequence"/>
</dbReference>
<evidence type="ECO:0000313" key="1">
    <source>
        <dbReference type="EMBL" id="KIO14554.1"/>
    </source>
</evidence>
<dbReference type="InParanoid" id="A0A0C3PZ09"/>
<evidence type="ECO:0000313" key="2">
    <source>
        <dbReference type="Proteomes" id="UP000054217"/>
    </source>
</evidence>
<dbReference type="EMBL" id="KN831944">
    <property type="protein sequence ID" value="KIO14554.1"/>
    <property type="molecule type" value="Genomic_DNA"/>
</dbReference>
<sequence>MFVCYYGLCCHSEDKHSSGAWVWICSMYCELGDSAKYDTVQNTFFYRAYSNKCGRLAPKVRIGAGRTRVFVIWLTTCPSPFVSILACTTSVLIAHSGIPIIGRFP</sequence>
<organism evidence="1 2">
    <name type="scientific">Pisolithus tinctorius Marx 270</name>
    <dbReference type="NCBI Taxonomy" id="870435"/>
    <lineage>
        <taxon>Eukaryota</taxon>
        <taxon>Fungi</taxon>
        <taxon>Dikarya</taxon>
        <taxon>Basidiomycota</taxon>
        <taxon>Agaricomycotina</taxon>
        <taxon>Agaricomycetes</taxon>
        <taxon>Agaricomycetidae</taxon>
        <taxon>Boletales</taxon>
        <taxon>Sclerodermatineae</taxon>
        <taxon>Pisolithaceae</taxon>
        <taxon>Pisolithus</taxon>
    </lineage>
</organism>
<keyword evidence="2" id="KW-1185">Reference proteome</keyword>